<dbReference type="Pfam" id="PF01551">
    <property type="entry name" value="Peptidase_M23"/>
    <property type="match status" value="1"/>
</dbReference>
<feature type="transmembrane region" description="Helical" evidence="1">
    <location>
        <begin position="26"/>
        <end position="50"/>
    </location>
</feature>
<dbReference type="PANTHER" id="PTHR21666:SF270">
    <property type="entry name" value="MUREIN HYDROLASE ACTIVATOR ENVC"/>
    <property type="match status" value="1"/>
</dbReference>
<dbReference type="Proteomes" id="UP000230821">
    <property type="component" value="Unassembled WGS sequence"/>
</dbReference>
<gene>
    <name evidence="3" type="ORF">CSA56_08150</name>
</gene>
<dbReference type="SUPFAM" id="SSF51261">
    <property type="entry name" value="Duplicated hybrid motif"/>
    <property type="match status" value="1"/>
</dbReference>
<name>A0A2G6KFC6_9BACT</name>
<dbReference type="InterPro" id="IPR016047">
    <property type="entry name" value="M23ase_b-sheet_dom"/>
</dbReference>
<protein>
    <submittedName>
        <fullName evidence="3">Peptidase M23</fullName>
    </submittedName>
</protein>
<keyword evidence="1" id="KW-0812">Transmembrane</keyword>
<evidence type="ECO:0000313" key="4">
    <source>
        <dbReference type="Proteomes" id="UP000230821"/>
    </source>
</evidence>
<reference evidence="3 4" key="1">
    <citation type="submission" date="2017-10" db="EMBL/GenBank/DDBJ databases">
        <title>Novel microbial diversity and functional potential in the marine mammal oral microbiome.</title>
        <authorList>
            <person name="Dudek N.K."/>
            <person name="Sun C.L."/>
            <person name="Burstein D."/>
            <person name="Kantor R.S."/>
            <person name="Aliaga Goltsman D.S."/>
            <person name="Bik E.M."/>
            <person name="Thomas B.C."/>
            <person name="Banfield J.F."/>
            <person name="Relman D.A."/>
        </authorList>
    </citation>
    <scope>NUCLEOTIDE SEQUENCE [LARGE SCALE GENOMIC DNA]</scope>
    <source>
        <strain evidence="3">DOLJORAL78_47_16</strain>
    </source>
</reference>
<feature type="domain" description="M23ase beta-sheet core" evidence="2">
    <location>
        <begin position="207"/>
        <end position="301"/>
    </location>
</feature>
<dbReference type="Gene3D" id="2.70.70.10">
    <property type="entry name" value="Glucose Permease (Domain IIA)"/>
    <property type="match status" value="1"/>
</dbReference>
<dbReference type="PANTHER" id="PTHR21666">
    <property type="entry name" value="PEPTIDASE-RELATED"/>
    <property type="match status" value="1"/>
</dbReference>
<evidence type="ECO:0000313" key="3">
    <source>
        <dbReference type="EMBL" id="PIE34345.1"/>
    </source>
</evidence>
<sequence>MSKKYFTLLVVPDATAQFKQIKIPYFLIKASFALAALIALTIGGISYYTVNHYHDMQEIVIDLPEIRKTTSVQQSLLKSYEEDITELHQMVSRLKLVNAKLMLMAGVENPMNVQVNISVGGEDESGLSDIVNNFKQETEETVRQKLLAVDHLKTSAMTQEELAQRMMEYFQDQQTVLASTPSIWPVKGWITSGFGMRKSPFTGKRSMHSGLDIATKSGTPISAPADGIVSYSGKKGAYGNVLVIDHGNGYVTFYGHCKKLYKKVGERIKRGDLIAEVGNTGRSTGSHLHYEVRVNGVATNPSKYILDM</sequence>
<dbReference type="FunFam" id="2.70.70.10:FF:000006">
    <property type="entry name" value="M23 family peptidase"/>
    <property type="match status" value="1"/>
</dbReference>
<keyword evidence="1" id="KW-1133">Transmembrane helix</keyword>
<accession>A0A2G6KFC6</accession>
<keyword evidence="1" id="KW-0472">Membrane</keyword>
<comment type="caution">
    <text evidence="3">The sequence shown here is derived from an EMBL/GenBank/DDBJ whole genome shotgun (WGS) entry which is preliminary data.</text>
</comment>
<proteinExistence type="predicted"/>
<dbReference type="EMBL" id="PDSK01000090">
    <property type="protein sequence ID" value="PIE34345.1"/>
    <property type="molecule type" value="Genomic_DNA"/>
</dbReference>
<dbReference type="InterPro" id="IPR011055">
    <property type="entry name" value="Dup_hybrid_motif"/>
</dbReference>
<dbReference type="InterPro" id="IPR050570">
    <property type="entry name" value="Cell_wall_metabolism_enzyme"/>
</dbReference>
<dbReference type="CDD" id="cd12797">
    <property type="entry name" value="M23_peptidase"/>
    <property type="match status" value="1"/>
</dbReference>
<dbReference type="GO" id="GO:0004222">
    <property type="term" value="F:metalloendopeptidase activity"/>
    <property type="evidence" value="ECO:0007669"/>
    <property type="project" value="TreeGrafter"/>
</dbReference>
<evidence type="ECO:0000259" key="2">
    <source>
        <dbReference type="Pfam" id="PF01551"/>
    </source>
</evidence>
<organism evidence="3 4">
    <name type="scientific">candidate division KSB3 bacterium</name>
    <dbReference type="NCBI Taxonomy" id="2044937"/>
    <lineage>
        <taxon>Bacteria</taxon>
        <taxon>candidate division KSB3</taxon>
    </lineage>
</organism>
<evidence type="ECO:0000256" key="1">
    <source>
        <dbReference type="SAM" id="Phobius"/>
    </source>
</evidence>
<dbReference type="AlphaFoldDB" id="A0A2G6KFC6"/>